<keyword evidence="5" id="KW-1185">Reference proteome</keyword>
<evidence type="ECO:0000313" key="5">
    <source>
        <dbReference type="Proteomes" id="UP000632222"/>
    </source>
</evidence>
<protein>
    <recommendedName>
        <fullName evidence="3">N-acetyltransferase domain-containing protein</fullName>
    </recommendedName>
</protein>
<dbReference type="CDD" id="cd04301">
    <property type="entry name" value="NAT_SF"/>
    <property type="match status" value="1"/>
</dbReference>
<dbReference type="PANTHER" id="PTHR43877:SF2">
    <property type="entry name" value="AMINOALKYLPHOSPHONATE N-ACETYLTRANSFERASE-RELATED"/>
    <property type="match status" value="1"/>
</dbReference>
<evidence type="ECO:0000313" key="4">
    <source>
        <dbReference type="EMBL" id="GGJ21986.1"/>
    </source>
</evidence>
<name>A0ABQ2CUH5_9DEIO</name>
<dbReference type="Pfam" id="PF00583">
    <property type="entry name" value="Acetyltransf_1"/>
    <property type="match status" value="1"/>
</dbReference>
<accession>A0ABQ2CUH5</accession>
<dbReference type="SUPFAM" id="SSF55729">
    <property type="entry name" value="Acyl-CoA N-acyltransferases (Nat)"/>
    <property type="match status" value="1"/>
</dbReference>
<dbReference type="PANTHER" id="PTHR43877">
    <property type="entry name" value="AMINOALKYLPHOSPHONATE N-ACETYLTRANSFERASE-RELATED-RELATED"/>
    <property type="match status" value="1"/>
</dbReference>
<dbReference type="InterPro" id="IPR050832">
    <property type="entry name" value="Bact_Acetyltransf"/>
</dbReference>
<comment type="caution">
    <text evidence="4">The sequence shown here is derived from an EMBL/GenBank/DDBJ whole genome shotgun (WGS) entry which is preliminary data.</text>
</comment>
<organism evidence="4 5">
    <name type="scientific">Deinococcus roseus</name>
    <dbReference type="NCBI Taxonomy" id="392414"/>
    <lineage>
        <taxon>Bacteria</taxon>
        <taxon>Thermotogati</taxon>
        <taxon>Deinococcota</taxon>
        <taxon>Deinococci</taxon>
        <taxon>Deinococcales</taxon>
        <taxon>Deinococcaceae</taxon>
        <taxon>Deinococcus</taxon>
    </lineage>
</organism>
<keyword evidence="2" id="KW-0012">Acyltransferase</keyword>
<evidence type="ECO:0000259" key="3">
    <source>
        <dbReference type="PROSITE" id="PS51186"/>
    </source>
</evidence>
<dbReference type="InterPro" id="IPR016181">
    <property type="entry name" value="Acyl_CoA_acyltransferase"/>
</dbReference>
<gene>
    <name evidence="4" type="ORF">GCM10008938_05340</name>
</gene>
<dbReference type="EMBL" id="BMOD01000001">
    <property type="protein sequence ID" value="GGJ21986.1"/>
    <property type="molecule type" value="Genomic_DNA"/>
</dbReference>
<evidence type="ECO:0000256" key="1">
    <source>
        <dbReference type="ARBA" id="ARBA00022679"/>
    </source>
</evidence>
<dbReference type="RefSeq" id="WP_188999425.1">
    <property type="nucleotide sequence ID" value="NZ_BMOD01000001.1"/>
</dbReference>
<proteinExistence type="predicted"/>
<evidence type="ECO:0000256" key="2">
    <source>
        <dbReference type="ARBA" id="ARBA00023315"/>
    </source>
</evidence>
<sequence length="158" mass="18017">MVNVTVRSSDPLSITAEDLLHQLGPEQNASYSFTENLGTGSLYAFLKAGADFFLAFVEGHPVGCVGYRKFPFEETDVVAQLRLLLVNPEYRWRQVATALLREAERSAARRGYVLMRVEMDQNHSEAQFFFEEHGYNRVPKYGPFVEDPMVMCMERLIA</sequence>
<feature type="domain" description="N-acetyltransferase" evidence="3">
    <location>
        <begin position="4"/>
        <end position="154"/>
    </location>
</feature>
<dbReference type="Proteomes" id="UP000632222">
    <property type="component" value="Unassembled WGS sequence"/>
</dbReference>
<reference evidence="5" key="1">
    <citation type="journal article" date="2019" name="Int. J. Syst. Evol. Microbiol.">
        <title>The Global Catalogue of Microorganisms (GCM) 10K type strain sequencing project: providing services to taxonomists for standard genome sequencing and annotation.</title>
        <authorList>
            <consortium name="The Broad Institute Genomics Platform"/>
            <consortium name="The Broad Institute Genome Sequencing Center for Infectious Disease"/>
            <person name="Wu L."/>
            <person name="Ma J."/>
        </authorList>
    </citation>
    <scope>NUCLEOTIDE SEQUENCE [LARGE SCALE GENOMIC DNA]</scope>
    <source>
        <strain evidence="5">JCM 14370</strain>
    </source>
</reference>
<keyword evidence="1" id="KW-0808">Transferase</keyword>
<dbReference type="Gene3D" id="3.40.630.30">
    <property type="match status" value="1"/>
</dbReference>
<dbReference type="InterPro" id="IPR000182">
    <property type="entry name" value="GNAT_dom"/>
</dbReference>
<dbReference type="PROSITE" id="PS51186">
    <property type="entry name" value="GNAT"/>
    <property type="match status" value="1"/>
</dbReference>